<keyword evidence="1" id="KW-0378">Hydrolase</keyword>
<protein>
    <submittedName>
        <fullName evidence="4">Fused response regulator/phosphatase</fullName>
    </submittedName>
</protein>
<dbReference type="Pfam" id="PF00072">
    <property type="entry name" value="Response_reg"/>
    <property type="match status" value="1"/>
</dbReference>
<dbReference type="SUPFAM" id="SSF52172">
    <property type="entry name" value="CheY-like"/>
    <property type="match status" value="1"/>
</dbReference>
<name>A0A5D4RM15_9BACI</name>
<sequence length="404" mass="45996">MSILIVDDNQVNLFVVEKILRNAGYEDYRSFTSAKDLFKHLENAGPSFAQNTADVILMDIMMPEMDGIEACRRLQENPLYRDIPVIFVTALEDSQKVAEALDVGGIDYITKPINKVELAARLRVALRLKEEKDWHKEHEKKIRDELDLAQQVQHNLLSEMVQEDHIHINASYIPAFKLAGDMYYWHKIDENRYAAIVLDMMGHGISASLVCMFISSVLRDVIRNFSEPERVIKELNKWMVMLEKKKSGLHYYFTAVYLVIDTKKKTVEFVNAGHPPCFALVDGRETVPMKKGSCAIGFWENIKVEKSIIEYEKSIQILLYTDGVMEAIERKFEDGIPLLAEAAGRKWDKETIDAPINLVIPKELQACQPDDMCVVMIQAMAESEQVLKHPAVEAAEKYTAAGLA</sequence>
<dbReference type="PANTHER" id="PTHR43156:SF14">
    <property type="entry name" value="PHOSPHOSERINE PHOSPHATASE RSBP"/>
    <property type="match status" value="1"/>
</dbReference>
<feature type="domain" description="Response regulatory" evidence="3">
    <location>
        <begin position="2"/>
        <end position="126"/>
    </location>
</feature>
<dbReference type="GO" id="GO:0000160">
    <property type="term" value="P:phosphorelay signal transduction system"/>
    <property type="evidence" value="ECO:0007669"/>
    <property type="project" value="InterPro"/>
</dbReference>
<dbReference type="Pfam" id="PF07228">
    <property type="entry name" value="SpoIIE"/>
    <property type="match status" value="1"/>
</dbReference>
<dbReference type="SMART" id="SM00331">
    <property type="entry name" value="PP2C_SIG"/>
    <property type="match status" value="1"/>
</dbReference>
<dbReference type="AlphaFoldDB" id="A0A5D4RM15"/>
<dbReference type="SMART" id="SM00448">
    <property type="entry name" value="REC"/>
    <property type="match status" value="1"/>
</dbReference>
<dbReference type="InterPro" id="IPR011006">
    <property type="entry name" value="CheY-like_superfamily"/>
</dbReference>
<dbReference type="RefSeq" id="WP_148973268.1">
    <property type="nucleotide sequence ID" value="NZ_JBNIKU010000005.1"/>
</dbReference>
<keyword evidence="2" id="KW-0597">Phosphoprotein</keyword>
<accession>A0A5D4RM15</accession>
<gene>
    <name evidence="4" type="ORF">FZD51_02330</name>
</gene>
<evidence type="ECO:0000256" key="1">
    <source>
        <dbReference type="ARBA" id="ARBA00022801"/>
    </source>
</evidence>
<comment type="caution">
    <text evidence="4">The sequence shown here is derived from an EMBL/GenBank/DDBJ whole genome shotgun (WGS) entry which is preliminary data.</text>
</comment>
<evidence type="ECO:0000313" key="5">
    <source>
        <dbReference type="Proteomes" id="UP000322139"/>
    </source>
</evidence>
<dbReference type="SUPFAM" id="SSF81606">
    <property type="entry name" value="PP2C-like"/>
    <property type="match status" value="1"/>
</dbReference>
<dbReference type="Gene3D" id="3.40.50.2300">
    <property type="match status" value="1"/>
</dbReference>
<organism evidence="4 5">
    <name type="scientific">Bacillus infantis</name>
    <dbReference type="NCBI Taxonomy" id="324767"/>
    <lineage>
        <taxon>Bacteria</taxon>
        <taxon>Bacillati</taxon>
        <taxon>Bacillota</taxon>
        <taxon>Bacilli</taxon>
        <taxon>Bacillales</taxon>
        <taxon>Bacillaceae</taxon>
        <taxon>Bacillus</taxon>
    </lineage>
</organism>
<evidence type="ECO:0000313" key="4">
    <source>
        <dbReference type="EMBL" id="TYS52297.1"/>
    </source>
</evidence>
<feature type="modified residue" description="4-aspartylphosphate" evidence="2">
    <location>
        <position position="59"/>
    </location>
</feature>
<evidence type="ECO:0000256" key="2">
    <source>
        <dbReference type="PROSITE-ProRule" id="PRU00169"/>
    </source>
</evidence>
<dbReference type="InterPro" id="IPR052016">
    <property type="entry name" value="Bact_Sigma-Reg"/>
</dbReference>
<dbReference type="GO" id="GO:0016791">
    <property type="term" value="F:phosphatase activity"/>
    <property type="evidence" value="ECO:0007669"/>
    <property type="project" value="TreeGrafter"/>
</dbReference>
<evidence type="ECO:0000259" key="3">
    <source>
        <dbReference type="PROSITE" id="PS50110"/>
    </source>
</evidence>
<dbReference type="InterPro" id="IPR001932">
    <property type="entry name" value="PPM-type_phosphatase-like_dom"/>
</dbReference>
<dbReference type="Proteomes" id="UP000322139">
    <property type="component" value="Unassembled WGS sequence"/>
</dbReference>
<reference evidence="4 5" key="1">
    <citation type="submission" date="2019-08" db="EMBL/GenBank/DDBJ databases">
        <title>Bacillus genomes from the desert of Cuatro Cienegas, Coahuila.</title>
        <authorList>
            <person name="Olmedo-Alvarez G."/>
        </authorList>
    </citation>
    <scope>NUCLEOTIDE SEQUENCE [LARGE SCALE GENOMIC DNA]</scope>
    <source>
        <strain evidence="4 5">CH446_14T</strain>
    </source>
</reference>
<dbReference type="InterPro" id="IPR001789">
    <property type="entry name" value="Sig_transdc_resp-reg_receiver"/>
</dbReference>
<dbReference type="InterPro" id="IPR036457">
    <property type="entry name" value="PPM-type-like_dom_sf"/>
</dbReference>
<dbReference type="EMBL" id="VTER01000001">
    <property type="protein sequence ID" value="TYS52297.1"/>
    <property type="molecule type" value="Genomic_DNA"/>
</dbReference>
<dbReference type="Gene3D" id="3.60.40.10">
    <property type="entry name" value="PPM-type phosphatase domain"/>
    <property type="match status" value="1"/>
</dbReference>
<dbReference type="PANTHER" id="PTHR43156">
    <property type="entry name" value="STAGE II SPORULATION PROTEIN E-RELATED"/>
    <property type="match status" value="1"/>
</dbReference>
<proteinExistence type="predicted"/>
<dbReference type="PROSITE" id="PS50110">
    <property type="entry name" value="RESPONSE_REGULATORY"/>
    <property type="match status" value="1"/>
</dbReference>